<organism evidence="1 2">
    <name type="scientific">Nephila pilipes</name>
    <name type="common">Giant wood spider</name>
    <name type="synonym">Nephila maculata</name>
    <dbReference type="NCBI Taxonomy" id="299642"/>
    <lineage>
        <taxon>Eukaryota</taxon>
        <taxon>Metazoa</taxon>
        <taxon>Ecdysozoa</taxon>
        <taxon>Arthropoda</taxon>
        <taxon>Chelicerata</taxon>
        <taxon>Arachnida</taxon>
        <taxon>Araneae</taxon>
        <taxon>Araneomorphae</taxon>
        <taxon>Entelegynae</taxon>
        <taxon>Araneoidea</taxon>
        <taxon>Nephilidae</taxon>
        <taxon>Nephila</taxon>
    </lineage>
</organism>
<feature type="non-terminal residue" evidence="1">
    <location>
        <position position="1"/>
    </location>
</feature>
<evidence type="ECO:0000313" key="1">
    <source>
        <dbReference type="EMBL" id="GFT79968.1"/>
    </source>
</evidence>
<accession>A0A8X6U6P4</accession>
<keyword evidence="2" id="KW-1185">Reference proteome</keyword>
<reference evidence="1" key="1">
    <citation type="submission" date="2020-08" db="EMBL/GenBank/DDBJ databases">
        <title>Multicomponent nature underlies the extraordinary mechanical properties of spider dragline silk.</title>
        <authorList>
            <person name="Kono N."/>
            <person name="Nakamura H."/>
            <person name="Mori M."/>
            <person name="Yoshida Y."/>
            <person name="Ohtoshi R."/>
            <person name="Malay A.D."/>
            <person name="Moran D.A.P."/>
            <person name="Tomita M."/>
            <person name="Numata K."/>
            <person name="Arakawa K."/>
        </authorList>
    </citation>
    <scope>NUCLEOTIDE SEQUENCE</scope>
</reference>
<dbReference type="EMBL" id="BMAW01118470">
    <property type="protein sequence ID" value="GFT79968.1"/>
    <property type="molecule type" value="Genomic_DNA"/>
</dbReference>
<gene>
    <name evidence="1" type="ORF">NPIL_518111</name>
</gene>
<dbReference type="Proteomes" id="UP000887013">
    <property type="component" value="Unassembled WGS sequence"/>
</dbReference>
<protein>
    <submittedName>
        <fullName evidence="1">Uncharacterized protein</fullName>
    </submittedName>
</protein>
<sequence>RLARIEIRPAANCCYLNTSSVPIGGVSALLGMQNDVNAFDVESCFILKI</sequence>
<proteinExistence type="predicted"/>
<comment type="caution">
    <text evidence="1">The sequence shown here is derived from an EMBL/GenBank/DDBJ whole genome shotgun (WGS) entry which is preliminary data.</text>
</comment>
<name>A0A8X6U6P4_NEPPI</name>
<dbReference type="AlphaFoldDB" id="A0A8X6U6P4"/>
<evidence type="ECO:0000313" key="2">
    <source>
        <dbReference type="Proteomes" id="UP000887013"/>
    </source>
</evidence>